<evidence type="ECO:0000256" key="3">
    <source>
        <dbReference type="ARBA" id="ARBA00023027"/>
    </source>
</evidence>
<dbReference type="InterPro" id="IPR006139">
    <property type="entry name" value="D-isomer_2_OHA_DH_cat_dom"/>
</dbReference>
<organism evidence="7">
    <name type="scientific">termite gut metagenome</name>
    <dbReference type="NCBI Taxonomy" id="433724"/>
    <lineage>
        <taxon>unclassified sequences</taxon>
        <taxon>metagenomes</taxon>
        <taxon>organismal metagenomes</taxon>
    </lineage>
</organism>
<dbReference type="PANTHER" id="PTHR42938:SF9">
    <property type="entry name" value="FORMATE DEHYDROGENASE 1"/>
    <property type="match status" value="1"/>
</dbReference>
<dbReference type="GO" id="GO:0008615">
    <property type="term" value="P:pyridoxine biosynthetic process"/>
    <property type="evidence" value="ECO:0007669"/>
    <property type="project" value="UniProtKB-KW"/>
</dbReference>
<evidence type="ECO:0000256" key="4">
    <source>
        <dbReference type="ARBA" id="ARBA00023096"/>
    </source>
</evidence>
<evidence type="ECO:0000256" key="1">
    <source>
        <dbReference type="ARBA" id="ARBA00022490"/>
    </source>
</evidence>
<proteinExistence type="inferred from homology"/>
<dbReference type="Gene3D" id="3.30.1370.170">
    <property type="match status" value="1"/>
</dbReference>
<dbReference type="EC" id="1.1.1.290" evidence="7"/>
<reference evidence="7" key="1">
    <citation type="submission" date="2019-03" db="EMBL/GenBank/DDBJ databases">
        <title>Single cell metagenomics reveals metabolic interactions within the superorganism composed of flagellate Streblomastix strix and complex community of Bacteroidetes bacteria on its surface.</title>
        <authorList>
            <person name="Treitli S.C."/>
            <person name="Kolisko M."/>
            <person name="Husnik F."/>
            <person name="Keeling P."/>
            <person name="Hampl V."/>
        </authorList>
    </citation>
    <scope>NUCLEOTIDE SEQUENCE</scope>
    <source>
        <strain evidence="7">STM</strain>
    </source>
</reference>
<dbReference type="PANTHER" id="PTHR42938">
    <property type="entry name" value="FORMATE DEHYDROGENASE 1"/>
    <property type="match status" value="1"/>
</dbReference>
<comment type="caution">
    <text evidence="7">The sequence shown here is derived from an EMBL/GenBank/DDBJ whole genome shotgun (WGS) entry which is preliminary data.</text>
</comment>
<evidence type="ECO:0000259" key="6">
    <source>
        <dbReference type="Pfam" id="PF02826"/>
    </source>
</evidence>
<feature type="domain" description="D-isomer specific 2-hydroxyacid dehydrogenase NAD-binding" evidence="6">
    <location>
        <begin position="108"/>
        <end position="257"/>
    </location>
</feature>
<dbReference type="AlphaFoldDB" id="A0A5J4QJ21"/>
<evidence type="ECO:0000256" key="2">
    <source>
        <dbReference type="ARBA" id="ARBA00023002"/>
    </source>
</evidence>
<dbReference type="Pfam" id="PF00389">
    <property type="entry name" value="2-Hacid_dh"/>
    <property type="match status" value="1"/>
</dbReference>
<keyword evidence="2 7" id="KW-0560">Oxidoreductase</keyword>
<dbReference type="InterPro" id="IPR038251">
    <property type="entry name" value="PdxB_dimer_sf"/>
</dbReference>
<dbReference type="GO" id="GO:0005737">
    <property type="term" value="C:cytoplasm"/>
    <property type="evidence" value="ECO:0007669"/>
    <property type="project" value="InterPro"/>
</dbReference>
<dbReference type="CDD" id="cd12158">
    <property type="entry name" value="ErythrP_dh"/>
    <property type="match status" value="1"/>
</dbReference>
<dbReference type="InterPro" id="IPR006140">
    <property type="entry name" value="D-isomer_DH_NAD-bd"/>
</dbReference>
<feature type="domain" description="D-isomer specific 2-hydroxyacid dehydrogenase catalytic" evidence="5">
    <location>
        <begin position="26"/>
        <end position="279"/>
    </location>
</feature>
<evidence type="ECO:0000313" key="7">
    <source>
        <dbReference type="EMBL" id="KAA6320911.1"/>
    </source>
</evidence>
<dbReference type="Gene3D" id="3.40.50.720">
    <property type="entry name" value="NAD(P)-binding Rossmann-like Domain"/>
    <property type="match status" value="2"/>
</dbReference>
<keyword evidence="3" id="KW-0520">NAD</keyword>
<keyword evidence="1" id="KW-0963">Cytoplasm</keyword>
<dbReference type="GO" id="GO:0033711">
    <property type="term" value="F:4-phosphoerythronate dehydrogenase activity"/>
    <property type="evidence" value="ECO:0007669"/>
    <property type="project" value="UniProtKB-EC"/>
</dbReference>
<dbReference type="HAMAP" id="MF_01825">
    <property type="entry name" value="PdxB"/>
    <property type="match status" value="1"/>
</dbReference>
<dbReference type="Pfam" id="PF02826">
    <property type="entry name" value="2-Hacid_dh_C"/>
    <property type="match status" value="1"/>
</dbReference>
<gene>
    <name evidence="7" type="ORF">EZS27_029372</name>
</gene>
<dbReference type="NCBIfam" id="NF001309">
    <property type="entry name" value="PRK00257.1"/>
    <property type="match status" value="1"/>
</dbReference>
<dbReference type="EMBL" id="SNRY01003456">
    <property type="protein sequence ID" value="KAA6320911.1"/>
    <property type="molecule type" value="Genomic_DNA"/>
</dbReference>
<dbReference type="SUPFAM" id="SSF52283">
    <property type="entry name" value="Formate/glycerate dehydrogenase catalytic domain-like"/>
    <property type="match status" value="1"/>
</dbReference>
<dbReference type="InterPro" id="IPR036291">
    <property type="entry name" value="NAD(P)-bd_dom_sf"/>
</dbReference>
<evidence type="ECO:0000259" key="5">
    <source>
        <dbReference type="Pfam" id="PF00389"/>
    </source>
</evidence>
<sequence length="353" mass="39376">MIILIDNKIPYIKDAIERITKEAVFVPDTGFTPELVRNADALIVRTRTRCNRELLEGSRVRLIVTATIGYDHIDTEYCRQVGITWSNAAGCNAFSVTQYVQSSLLILQRMRGTPLEQLTIGIVGVGNVGSKVADVARKVGMRVLNNDLPRQEKEGKDGFTDMADIAEECDIITFHTPLYREGRYKTYHLADEAFFRSLRRRPLIINTSRGEVVDTEALLDALDSGSVSDAVIDVWEGEPNIDRRLLAKAMIATPHIAGYSADGKANATRMSLETIGRYFDIGASFEITPPVPENAVIYAKSYEEALLKMYNPQTDSEALKANPDDFESLRGGYPLRREEAGYKVVIENISLFT</sequence>
<name>A0A5J4QJ21_9ZZZZ</name>
<keyword evidence="4" id="KW-0664">Pyridoxine biosynthesis</keyword>
<protein>
    <submittedName>
        <fullName evidence="7">Erythronate-4-phosphate dehydrogenase</fullName>
        <ecNumber evidence="7">1.1.1.290</ecNumber>
    </submittedName>
</protein>
<dbReference type="SUPFAM" id="SSF51735">
    <property type="entry name" value="NAD(P)-binding Rossmann-fold domains"/>
    <property type="match status" value="1"/>
</dbReference>
<dbReference type="InterPro" id="IPR020921">
    <property type="entry name" value="Erythronate-4-P_DHase"/>
</dbReference>
<accession>A0A5J4QJ21</accession>
<dbReference type="GO" id="GO:0051287">
    <property type="term" value="F:NAD binding"/>
    <property type="evidence" value="ECO:0007669"/>
    <property type="project" value="InterPro"/>
</dbReference>